<evidence type="ECO:0000313" key="2">
    <source>
        <dbReference type="EMBL" id="MFC6706330.1"/>
    </source>
</evidence>
<comment type="caution">
    <text evidence="2">The sequence shown here is derived from an EMBL/GenBank/DDBJ whole genome shotgun (WGS) entry which is preliminary data.</text>
</comment>
<evidence type="ECO:0000256" key="1">
    <source>
        <dbReference type="SAM" id="MobiDB-lite"/>
    </source>
</evidence>
<sequence>MPLNAVVCRSIRFSTMEPLPTYWRRAQEGLIYAWGWSTQSADDALSVANERLANSIKAIRSGLSRDRRGSYGWAPPREETLHEILDAEGVLAAVVSRNRYGADVLGTDRLLIADVDVAQVRPMARSLRKLFGGRRGGGKKSDGPDDSPKGQALRVIQDFATAHPTLGVRAYETFGGFRVIVTGARLEPKSPEAVALLEQLGTDQIYVHLCRKYNTCRARLTPKPWRCGLRAPKHIWPSETAEDAAGAARWLSEYQAATTGFATCRLAGRFGLPPDALEAQLIELHDRATRITQTQLPLA</sequence>
<dbReference type="Proteomes" id="UP001596298">
    <property type="component" value="Unassembled WGS sequence"/>
</dbReference>
<feature type="region of interest" description="Disordered" evidence="1">
    <location>
        <begin position="130"/>
        <end position="150"/>
    </location>
</feature>
<proteinExistence type="predicted"/>
<dbReference type="RefSeq" id="WP_382402283.1">
    <property type="nucleotide sequence ID" value="NZ_JBHSWH010000001.1"/>
</dbReference>
<organism evidence="2 3">
    <name type="scientific">Flexivirga alba</name>
    <dbReference type="NCBI Taxonomy" id="702742"/>
    <lineage>
        <taxon>Bacteria</taxon>
        <taxon>Bacillati</taxon>
        <taxon>Actinomycetota</taxon>
        <taxon>Actinomycetes</taxon>
        <taxon>Micrococcales</taxon>
        <taxon>Dermacoccaceae</taxon>
        <taxon>Flexivirga</taxon>
    </lineage>
</organism>
<accession>A0ABW2AHR0</accession>
<reference evidence="3" key="1">
    <citation type="journal article" date="2019" name="Int. J. Syst. Evol. Microbiol.">
        <title>The Global Catalogue of Microorganisms (GCM) 10K type strain sequencing project: providing services to taxonomists for standard genome sequencing and annotation.</title>
        <authorList>
            <consortium name="The Broad Institute Genomics Platform"/>
            <consortium name="The Broad Institute Genome Sequencing Center for Infectious Disease"/>
            <person name="Wu L."/>
            <person name="Ma J."/>
        </authorList>
    </citation>
    <scope>NUCLEOTIDE SEQUENCE [LARGE SCALE GENOMIC DNA]</scope>
    <source>
        <strain evidence="3">CCUG 58127</strain>
    </source>
</reference>
<keyword evidence="3" id="KW-1185">Reference proteome</keyword>
<evidence type="ECO:0000313" key="3">
    <source>
        <dbReference type="Proteomes" id="UP001596298"/>
    </source>
</evidence>
<gene>
    <name evidence="2" type="ORF">ACFQDH_13955</name>
</gene>
<name>A0ABW2AHR0_9MICO</name>
<protein>
    <submittedName>
        <fullName evidence="2">Uncharacterized protein</fullName>
    </submittedName>
</protein>
<feature type="compositionally biased region" description="Basic and acidic residues" evidence="1">
    <location>
        <begin position="139"/>
        <end position="148"/>
    </location>
</feature>
<dbReference type="EMBL" id="JBHSWH010000001">
    <property type="protein sequence ID" value="MFC6706330.1"/>
    <property type="molecule type" value="Genomic_DNA"/>
</dbReference>